<evidence type="ECO:0000259" key="1">
    <source>
        <dbReference type="Pfam" id="PF07561"/>
    </source>
</evidence>
<gene>
    <name evidence="2" type="ORF">HF849_07140</name>
</gene>
<dbReference type="InterPro" id="IPR011437">
    <property type="entry name" value="DUF1540"/>
</dbReference>
<proteinExistence type="predicted"/>
<name>A0A7X9SMD8_CLOBE</name>
<dbReference type="EMBL" id="JABAGD010000010">
    <property type="protein sequence ID" value="NMF04538.1"/>
    <property type="molecule type" value="Genomic_DNA"/>
</dbReference>
<feature type="domain" description="DUF1540" evidence="1">
    <location>
        <begin position="3"/>
        <end position="47"/>
    </location>
</feature>
<dbReference type="RefSeq" id="WP_168981534.1">
    <property type="nucleotide sequence ID" value="NZ_JABAGD010000010.1"/>
</dbReference>
<evidence type="ECO:0000313" key="3">
    <source>
        <dbReference type="Proteomes" id="UP000587880"/>
    </source>
</evidence>
<dbReference type="Proteomes" id="UP000587880">
    <property type="component" value="Unassembled WGS sequence"/>
</dbReference>
<evidence type="ECO:0000313" key="2">
    <source>
        <dbReference type="EMBL" id="NMF04538.1"/>
    </source>
</evidence>
<comment type="caution">
    <text evidence="2">The sequence shown here is derived from an EMBL/GenBank/DDBJ whole genome shotgun (WGS) entry which is preliminary data.</text>
</comment>
<accession>A0A7X9SMD8</accession>
<protein>
    <submittedName>
        <fullName evidence="2">DUF1540 domain-containing protein</fullName>
    </submittedName>
</protein>
<reference evidence="2 3" key="1">
    <citation type="submission" date="2020-04" db="EMBL/GenBank/DDBJ databases">
        <authorList>
            <person name="Hitch T.C.A."/>
            <person name="Wylensek D."/>
            <person name="Clavel T."/>
        </authorList>
    </citation>
    <scope>NUCLEOTIDE SEQUENCE [LARGE SCALE GENOMIC DNA]</scope>
    <source>
        <strain evidence="2 3">WB01_NA02</strain>
    </source>
</reference>
<dbReference type="AlphaFoldDB" id="A0A7X9SMD8"/>
<sequence length="58" mass="7062">MQIKCDSKTCVNYKNGKCILEGIEIKNFTWYDEEEKEEKDKPACATYQYDRDWIYKRV</sequence>
<dbReference type="Pfam" id="PF07561">
    <property type="entry name" value="DUF1540"/>
    <property type="match status" value="1"/>
</dbReference>
<organism evidence="2 3">
    <name type="scientific">Clostridium beijerinckii</name>
    <name type="common">Clostridium MP</name>
    <dbReference type="NCBI Taxonomy" id="1520"/>
    <lineage>
        <taxon>Bacteria</taxon>
        <taxon>Bacillati</taxon>
        <taxon>Bacillota</taxon>
        <taxon>Clostridia</taxon>
        <taxon>Eubacteriales</taxon>
        <taxon>Clostridiaceae</taxon>
        <taxon>Clostridium</taxon>
    </lineage>
</organism>